<accession>A0A090S224</accession>
<name>A0A090S224_9VIBR</name>
<organism evidence="1 2">
    <name type="scientific">Vibrio maritimus</name>
    <dbReference type="NCBI Taxonomy" id="990268"/>
    <lineage>
        <taxon>Bacteria</taxon>
        <taxon>Pseudomonadati</taxon>
        <taxon>Pseudomonadota</taxon>
        <taxon>Gammaproteobacteria</taxon>
        <taxon>Vibrionales</taxon>
        <taxon>Vibrionaceae</taxon>
        <taxon>Vibrio</taxon>
    </lineage>
</organism>
<dbReference type="Proteomes" id="UP000029228">
    <property type="component" value="Unassembled WGS sequence"/>
</dbReference>
<evidence type="ECO:0000313" key="2">
    <source>
        <dbReference type="Proteomes" id="UP000029228"/>
    </source>
</evidence>
<sequence length="47" mass="5315">MTLATNSTKTSAKYLSQLHRNYERSSTEKAVLLDQGMADTERFSLGY</sequence>
<comment type="caution">
    <text evidence="1">The sequence shown here is derived from an EMBL/GenBank/DDBJ whole genome shotgun (WGS) entry which is preliminary data.</text>
</comment>
<keyword evidence="2" id="KW-1185">Reference proteome</keyword>
<proteinExistence type="predicted"/>
<reference evidence="1 2" key="1">
    <citation type="submission" date="2014-09" db="EMBL/GenBank/DDBJ databases">
        <title>Vibrio maritimus JCM 19235. (C45) whole genome shotgun sequence.</title>
        <authorList>
            <person name="Sawabe T."/>
            <person name="Meirelles P."/>
            <person name="Nakanishi M."/>
            <person name="Sayaka M."/>
            <person name="Hattori M."/>
            <person name="Ohkuma M."/>
        </authorList>
    </citation>
    <scope>NUCLEOTIDE SEQUENCE [LARGE SCALE GENOMIC DNA]</scope>
    <source>
        <strain evidence="2">JCM19235</strain>
    </source>
</reference>
<dbReference type="AlphaFoldDB" id="A0A090S224"/>
<protein>
    <submittedName>
        <fullName evidence="1">Uncharacterized protein</fullName>
    </submittedName>
</protein>
<evidence type="ECO:0000313" key="1">
    <source>
        <dbReference type="EMBL" id="GAL21795.1"/>
    </source>
</evidence>
<dbReference type="EMBL" id="BBMR01000009">
    <property type="protein sequence ID" value="GAL21795.1"/>
    <property type="molecule type" value="Genomic_DNA"/>
</dbReference>
<gene>
    <name evidence="1" type="ORF">JCM19235_1617</name>
</gene>